<evidence type="ECO:0000313" key="7">
    <source>
        <dbReference type="Proteomes" id="UP000476332"/>
    </source>
</evidence>
<comment type="similarity">
    <text evidence="1">Belongs to the SCO1/2 family.</text>
</comment>
<keyword evidence="2 3" id="KW-0186">Copper</keyword>
<keyword evidence="4" id="KW-1015">Disulfide bond</keyword>
<sequence>MSTTTMIRTGLWAMAALIAGAMAAVFFLYGSAGTDGSAVAEGPYGSSFQLVDQDGAPVTEADLRGTPAAVFFGFTHCPDVCPTTLYELSGYQKQIAAEGGELKVVFVTVDPERDTPAIMKDYVSAVSPDITALTGSPENVAAMLKGWGVYSRKVGEGEDYTMDHTATTFLLDADGALAGTLAYGENPETAKAKLERLTGV</sequence>
<dbReference type="CDD" id="cd02968">
    <property type="entry name" value="SCO"/>
    <property type="match status" value="1"/>
</dbReference>
<reference evidence="6 7" key="1">
    <citation type="submission" date="2020-01" db="EMBL/GenBank/DDBJ databases">
        <title>Genomes of bacteria type strains.</title>
        <authorList>
            <person name="Chen J."/>
            <person name="Zhu S."/>
            <person name="Chen J."/>
        </authorList>
    </citation>
    <scope>NUCLEOTIDE SEQUENCE [LARGE SCALE GENOMIC DNA]</scope>
    <source>
        <strain evidence="6 7">KCTC 52919</strain>
    </source>
</reference>
<feature type="domain" description="Thioredoxin" evidence="5">
    <location>
        <begin position="39"/>
        <end position="199"/>
    </location>
</feature>
<dbReference type="EMBL" id="JAAAMJ010000001">
    <property type="protein sequence ID" value="NDV85518.1"/>
    <property type="molecule type" value="Genomic_DNA"/>
</dbReference>
<keyword evidence="7" id="KW-1185">Reference proteome</keyword>
<gene>
    <name evidence="6" type="ORF">GTW51_02275</name>
</gene>
<dbReference type="PANTHER" id="PTHR12151:SF25">
    <property type="entry name" value="LINALOOL DEHYDRATASE_ISOMERASE DOMAIN-CONTAINING PROTEIN"/>
    <property type="match status" value="1"/>
</dbReference>
<evidence type="ECO:0000256" key="1">
    <source>
        <dbReference type="ARBA" id="ARBA00010996"/>
    </source>
</evidence>
<dbReference type="RefSeq" id="WP_163042238.1">
    <property type="nucleotide sequence ID" value="NZ_JAAAMJ010000001.1"/>
</dbReference>
<feature type="binding site" evidence="3">
    <location>
        <position position="164"/>
    </location>
    <ligand>
        <name>Cu cation</name>
        <dbReference type="ChEBI" id="CHEBI:23378"/>
    </ligand>
</feature>
<feature type="binding site" evidence="3">
    <location>
        <position position="77"/>
    </location>
    <ligand>
        <name>Cu cation</name>
        <dbReference type="ChEBI" id="CHEBI:23378"/>
    </ligand>
</feature>
<dbReference type="Gene3D" id="3.40.30.10">
    <property type="entry name" value="Glutaredoxin"/>
    <property type="match status" value="1"/>
</dbReference>
<evidence type="ECO:0000256" key="2">
    <source>
        <dbReference type="ARBA" id="ARBA00023008"/>
    </source>
</evidence>
<dbReference type="GO" id="GO:0046872">
    <property type="term" value="F:metal ion binding"/>
    <property type="evidence" value="ECO:0007669"/>
    <property type="project" value="UniProtKB-KW"/>
</dbReference>
<comment type="caution">
    <text evidence="6">The sequence shown here is derived from an EMBL/GenBank/DDBJ whole genome shotgun (WGS) entry which is preliminary data.</text>
</comment>
<feature type="binding site" evidence="3">
    <location>
        <position position="81"/>
    </location>
    <ligand>
        <name>Cu cation</name>
        <dbReference type="ChEBI" id="CHEBI:23378"/>
    </ligand>
</feature>
<dbReference type="Proteomes" id="UP000476332">
    <property type="component" value="Unassembled WGS sequence"/>
</dbReference>
<dbReference type="InterPro" id="IPR036249">
    <property type="entry name" value="Thioredoxin-like_sf"/>
</dbReference>
<dbReference type="InterPro" id="IPR003782">
    <property type="entry name" value="SCO1/SenC"/>
</dbReference>
<dbReference type="AlphaFoldDB" id="A0A6L9MCV3"/>
<keyword evidence="3" id="KW-0479">Metal-binding</keyword>
<dbReference type="PROSITE" id="PS51352">
    <property type="entry name" value="THIOREDOXIN_2"/>
    <property type="match status" value="1"/>
</dbReference>
<dbReference type="Pfam" id="PF02630">
    <property type="entry name" value="SCO1-SenC"/>
    <property type="match status" value="1"/>
</dbReference>
<evidence type="ECO:0000256" key="4">
    <source>
        <dbReference type="PIRSR" id="PIRSR603782-2"/>
    </source>
</evidence>
<dbReference type="FunFam" id="3.40.30.10:FF:000013">
    <property type="entry name" value="Blast:Protein SCO1 homolog, mitochondrial"/>
    <property type="match status" value="1"/>
</dbReference>
<accession>A0A6L9MCV3</accession>
<feature type="disulfide bond" description="Redox-active" evidence="4">
    <location>
        <begin position="77"/>
        <end position="81"/>
    </location>
</feature>
<dbReference type="InterPro" id="IPR013766">
    <property type="entry name" value="Thioredoxin_domain"/>
</dbReference>
<dbReference type="PANTHER" id="PTHR12151">
    <property type="entry name" value="ELECTRON TRANSPORT PROTIN SCO1/SENC FAMILY MEMBER"/>
    <property type="match status" value="1"/>
</dbReference>
<name>A0A6L9MCV3_9HYPH</name>
<evidence type="ECO:0000256" key="3">
    <source>
        <dbReference type="PIRSR" id="PIRSR603782-1"/>
    </source>
</evidence>
<proteinExistence type="inferred from homology"/>
<dbReference type="SUPFAM" id="SSF52833">
    <property type="entry name" value="Thioredoxin-like"/>
    <property type="match status" value="1"/>
</dbReference>
<evidence type="ECO:0000313" key="6">
    <source>
        <dbReference type="EMBL" id="NDV85518.1"/>
    </source>
</evidence>
<protein>
    <submittedName>
        <fullName evidence="6">Redoxin domain-containing protein</fullName>
    </submittedName>
</protein>
<evidence type="ECO:0000259" key="5">
    <source>
        <dbReference type="PROSITE" id="PS51352"/>
    </source>
</evidence>
<organism evidence="6 7">
    <name type="scientific">Aurantimonas aggregata</name>
    <dbReference type="NCBI Taxonomy" id="2047720"/>
    <lineage>
        <taxon>Bacteria</taxon>
        <taxon>Pseudomonadati</taxon>
        <taxon>Pseudomonadota</taxon>
        <taxon>Alphaproteobacteria</taxon>
        <taxon>Hyphomicrobiales</taxon>
        <taxon>Aurantimonadaceae</taxon>
        <taxon>Aurantimonas</taxon>
    </lineage>
</organism>